<dbReference type="EMBL" id="LR593886">
    <property type="protein sequence ID" value="VTR94448.1"/>
    <property type="molecule type" value="Genomic_DNA"/>
</dbReference>
<dbReference type="Proteomes" id="UP000464178">
    <property type="component" value="Chromosome"/>
</dbReference>
<dbReference type="Pfam" id="PF00884">
    <property type="entry name" value="Sulfatase"/>
    <property type="match status" value="1"/>
</dbReference>
<name>A0A6P2CZ93_9BACT</name>
<sequence>MKVIFFALNGCPASWLGAYGNDWVGTPHLDRLASEAVTFDRHISDCPEPSAARRAWLGAGCGSNPSPTPPLNGEGLKSSESGVAPVAFGSVPPSFLGKGGRGLGSAPRSILIRANHPDTDAPDWFYAGWDEVFDARPQATDDSPLDALLRAFPAILDRLADVPDFLLWVETDRLIPPWDVQQDVFEAYLEDAEEPEPEEDSDHQSEDDPDDADEIDAETETAEQETEDLEEPDVEAEADQPLPEEEPVTPFADPPTGPFDRSDLDAWDWLHRTFAAVVTKLDAELGGLFEHLRERGLDQSAAWIVTSDYGHPLGEHGQIGLHRPWLHEEFVHLPLIMRLPQGKQAGRRVLGFTQPPDVCHTLHALFGTTPPTNSNGFSLLPLAHGEAESLRPFVCTKLELGDATEIAIRTEDSALLVPVRVPEGDTPREPLLYEKPDDRWEVNDIRARNIDRADELEAKLRAELQK</sequence>
<dbReference type="RefSeq" id="WP_162668983.1">
    <property type="nucleotide sequence ID" value="NZ_LR593886.1"/>
</dbReference>
<dbReference type="InterPro" id="IPR000917">
    <property type="entry name" value="Sulfatase_N"/>
</dbReference>
<dbReference type="InterPro" id="IPR050738">
    <property type="entry name" value="Sulfatase"/>
</dbReference>
<dbReference type="GO" id="GO:0004065">
    <property type="term" value="F:arylsulfatase activity"/>
    <property type="evidence" value="ECO:0007669"/>
    <property type="project" value="TreeGrafter"/>
</dbReference>
<dbReference type="PANTHER" id="PTHR42693">
    <property type="entry name" value="ARYLSULFATASE FAMILY MEMBER"/>
    <property type="match status" value="1"/>
</dbReference>
<dbReference type="SUPFAM" id="SSF53649">
    <property type="entry name" value="Alkaline phosphatase-like"/>
    <property type="match status" value="1"/>
</dbReference>
<feature type="region of interest" description="Disordered" evidence="2">
    <location>
        <begin position="59"/>
        <end position="78"/>
    </location>
</feature>
<dbReference type="KEGG" id="gms:SOIL9_32660"/>
<evidence type="ECO:0000313" key="5">
    <source>
        <dbReference type="Proteomes" id="UP000464178"/>
    </source>
</evidence>
<feature type="region of interest" description="Disordered" evidence="2">
    <location>
        <begin position="191"/>
        <end position="260"/>
    </location>
</feature>
<dbReference type="PANTHER" id="PTHR42693:SF33">
    <property type="entry name" value="ARYLSULFATASE"/>
    <property type="match status" value="1"/>
</dbReference>
<proteinExistence type="inferred from homology"/>
<evidence type="ECO:0000259" key="3">
    <source>
        <dbReference type="Pfam" id="PF00884"/>
    </source>
</evidence>
<evidence type="ECO:0000313" key="4">
    <source>
        <dbReference type="EMBL" id="VTR94448.1"/>
    </source>
</evidence>
<keyword evidence="5" id="KW-1185">Reference proteome</keyword>
<accession>A0A6P2CZ93</accession>
<dbReference type="Gene3D" id="3.40.720.10">
    <property type="entry name" value="Alkaline Phosphatase, subunit A"/>
    <property type="match status" value="2"/>
</dbReference>
<feature type="domain" description="Sulfatase N-terminal" evidence="3">
    <location>
        <begin position="257"/>
        <end position="367"/>
    </location>
</feature>
<dbReference type="InterPro" id="IPR017850">
    <property type="entry name" value="Alkaline_phosphatase_core_sf"/>
</dbReference>
<feature type="compositionally biased region" description="Acidic residues" evidence="2">
    <location>
        <begin position="191"/>
        <end position="247"/>
    </location>
</feature>
<protein>
    <recommendedName>
        <fullName evidence="3">Sulfatase N-terminal domain-containing protein</fullName>
    </recommendedName>
</protein>
<dbReference type="AlphaFoldDB" id="A0A6P2CZ93"/>
<gene>
    <name evidence="4" type="ORF">SOIL9_32660</name>
</gene>
<reference evidence="4 5" key="1">
    <citation type="submission" date="2019-05" db="EMBL/GenBank/DDBJ databases">
        <authorList>
            <consortium name="Science for Life Laboratories"/>
        </authorList>
    </citation>
    <scope>NUCLEOTIDE SEQUENCE [LARGE SCALE GENOMIC DNA]</scope>
    <source>
        <strain evidence="4">Soil9</strain>
    </source>
</reference>
<evidence type="ECO:0000256" key="1">
    <source>
        <dbReference type="ARBA" id="ARBA00008779"/>
    </source>
</evidence>
<comment type="similarity">
    <text evidence="1">Belongs to the sulfatase family.</text>
</comment>
<evidence type="ECO:0000256" key="2">
    <source>
        <dbReference type="SAM" id="MobiDB-lite"/>
    </source>
</evidence>
<organism evidence="4 5">
    <name type="scientific">Gemmata massiliana</name>
    <dbReference type="NCBI Taxonomy" id="1210884"/>
    <lineage>
        <taxon>Bacteria</taxon>
        <taxon>Pseudomonadati</taxon>
        <taxon>Planctomycetota</taxon>
        <taxon>Planctomycetia</taxon>
        <taxon>Gemmatales</taxon>
        <taxon>Gemmataceae</taxon>
        <taxon>Gemmata</taxon>
    </lineage>
</organism>